<name>A0ABU3A6W5_9FLAO</name>
<reference evidence="2 3" key="1">
    <citation type="submission" date="2023-09" db="EMBL/GenBank/DDBJ databases">
        <authorList>
            <person name="Rey-Velasco X."/>
        </authorList>
    </citation>
    <scope>NUCLEOTIDE SEQUENCE [LARGE SCALE GENOMIC DNA]</scope>
    <source>
        <strain evidence="2 3">F388</strain>
    </source>
</reference>
<dbReference type="EMBL" id="JAVRHR010000001">
    <property type="protein sequence ID" value="MDT0605917.1"/>
    <property type="molecule type" value="Genomic_DNA"/>
</dbReference>
<comment type="caution">
    <text evidence="2">The sequence shown here is derived from an EMBL/GenBank/DDBJ whole genome shotgun (WGS) entry which is preliminary data.</text>
</comment>
<dbReference type="InterPro" id="IPR036291">
    <property type="entry name" value="NAD(P)-bd_dom_sf"/>
</dbReference>
<dbReference type="InterPro" id="IPR001509">
    <property type="entry name" value="Epimerase_deHydtase"/>
</dbReference>
<dbReference type="SUPFAM" id="SSF51735">
    <property type="entry name" value="NAD(P)-binding Rossmann-fold domains"/>
    <property type="match status" value="1"/>
</dbReference>
<gene>
    <name evidence="2" type="ORF">RM706_02695</name>
</gene>
<proteinExistence type="predicted"/>
<protein>
    <submittedName>
        <fullName evidence="2">NAD-dependent epimerase/dehydratase family protein</fullName>
    </submittedName>
</protein>
<dbReference type="Proteomes" id="UP001255246">
    <property type="component" value="Unassembled WGS sequence"/>
</dbReference>
<evidence type="ECO:0000313" key="2">
    <source>
        <dbReference type="EMBL" id="MDT0605917.1"/>
    </source>
</evidence>
<dbReference type="RefSeq" id="WP_311349481.1">
    <property type="nucleotide sequence ID" value="NZ_JAVRHR010000001.1"/>
</dbReference>
<dbReference type="InterPro" id="IPR051783">
    <property type="entry name" value="NAD(P)-dependent_oxidoreduct"/>
</dbReference>
<dbReference type="PANTHER" id="PTHR48079:SF6">
    <property type="entry name" value="NAD(P)-BINDING DOMAIN-CONTAINING PROTEIN-RELATED"/>
    <property type="match status" value="1"/>
</dbReference>
<dbReference type="Gene3D" id="3.40.50.720">
    <property type="entry name" value="NAD(P)-binding Rossmann-like Domain"/>
    <property type="match status" value="1"/>
</dbReference>
<feature type="domain" description="NAD-dependent epimerase/dehydratase" evidence="1">
    <location>
        <begin position="88"/>
        <end position="169"/>
    </location>
</feature>
<sequence length="269" mass="30280">MSKSIGILGCGWLGTPLAKSLIAKGNSIKGTTTSEHKLEFLKMKGIVPYQITLTQKKVEGDIQNFLMDLEVLIINIPPGLRKTTTGSFVKRMEKLLDCLNKSKVKHLLFVSSTSVYGNVEGEITEETIPEPITESGKQLLMVEQKLKSNQTFSTTIIRFGGLIGPNRHPINYLKGKTGLKNGEELINLIHLNDCILMIETILQHNYWGLVFNGVYPYHPTKKNYYTEEAIKRQLTPPQFLNSKEKIVKKAIECQTFYVKSHQLLTSIVS</sequence>
<accession>A0ABU3A6W5</accession>
<evidence type="ECO:0000313" key="3">
    <source>
        <dbReference type="Proteomes" id="UP001255246"/>
    </source>
</evidence>
<keyword evidence="3" id="KW-1185">Reference proteome</keyword>
<evidence type="ECO:0000259" key="1">
    <source>
        <dbReference type="Pfam" id="PF01370"/>
    </source>
</evidence>
<dbReference type="Pfam" id="PF01370">
    <property type="entry name" value="Epimerase"/>
    <property type="match status" value="1"/>
</dbReference>
<dbReference type="PANTHER" id="PTHR48079">
    <property type="entry name" value="PROTEIN YEEZ"/>
    <property type="match status" value="1"/>
</dbReference>
<organism evidence="2 3">
    <name type="scientific">Croceitalea rosinachiae</name>
    <dbReference type="NCBI Taxonomy" id="3075596"/>
    <lineage>
        <taxon>Bacteria</taxon>
        <taxon>Pseudomonadati</taxon>
        <taxon>Bacteroidota</taxon>
        <taxon>Flavobacteriia</taxon>
        <taxon>Flavobacteriales</taxon>
        <taxon>Flavobacteriaceae</taxon>
        <taxon>Croceitalea</taxon>
    </lineage>
</organism>